<feature type="domain" description="Helicase ATP-binding" evidence="15">
    <location>
        <begin position="567"/>
        <end position="741"/>
    </location>
</feature>
<feature type="domain" description="Helicase C-terminal" evidence="16">
    <location>
        <begin position="881"/>
        <end position="1050"/>
    </location>
</feature>
<protein>
    <recommendedName>
        <fullName evidence="19">DNA helicase</fullName>
    </recommendedName>
</protein>
<evidence type="ECO:0000259" key="14">
    <source>
        <dbReference type="PROSITE" id="PS50013"/>
    </source>
</evidence>
<keyword evidence="7" id="KW-0156">Chromatin regulator</keyword>
<dbReference type="SMART" id="SM00487">
    <property type="entry name" value="DEXDc"/>
    <property type="match status" value="1"/>
</dbReference>
<feature type="region of interest" description="Disordered" evidence="13">
    <location>
        <begin position="2665"/>
        <end position="2689"/>
    </location>
</feature>
<feature type="region of interest" description="Disordered" evidence="13">
    <location>
        <begin position="2072"/>
        <end position="2180"/>
    </location>
</feature>
<feature type="region of interest" description="Disordered" evidence="13">
    <location>
        <begin position="2363"/>
        <end position="2417"/>
    </location>
</feature>
<dbReference type="PROSITE" id="PS51192">
    <property type="entry name" value="HELICASE_ATP_BIND_1"/>
    <property type="match status" value="1"/>
</dbReference>
<feature type="compositionally biased region" description="Acidic residues" evidence="13">
    <location>
        <begin position="3597"/>
        <end position="3606"/>
    </location>
</feature>
<feature type="compositionally biased region" description="Polar residues" evidence="13">
    <location>
        <begin position="34"/>
        <end position="44"/>
    </location>
</feature>
<dbReference type="SMART" id="SM00592">
    <property type="entry name" value="BRK"/>
    <property type="match status" value="2"/>
</dbReference>
<organism evidence="17 18">
    <name type="scientific">Oreochromis aureus</name>
    <name type="common">Israeli tilapia</name>
    <name type="synonym">Chromis aureus</name>
    <dbReference type="NCBI Taxonomy" id="47969"/>
    <lineage>
        <taxon>Eukaryota</taxon>
        <taxon>Metazoa</taxon>
        <taxon>Chordata</taxon>
        <taxon>Craniata</taxon>
        <taxon>Vertebrata</taxon>
        <taxon>Euteleostomi</taxon>
        <taxon>Actinopterygii</taxon>
        <taxon>Neopterygii</taxon>
        <taxon>Teleostei</taxon>
        <taxon>Neoteleostei</taxon>
        <taxon>Acanthomorphata</taxon>
        <taxon>Ovalentaria</taxon>
        <taxon>Cichlomorphae</taxon>
        <taxon>Cichliformes</taxon>
        <taxon>Cichlidae</taxon>
        <taxon>African cichlids</taxon>
        <taxon>Pseudocrenilabrinae</taxon>
        <taxon>Oreochromini</taxon>
        <taxon>Oreochromis</taxon>
    </lineage>
</organism>
<dbReference type="Ensembl" id="ENSOABT00000050596.2">
    <property type="protein sequence ID" value="ENSOABP00000049330.2"/>
    <property type="gene ID" value="ENSOABG00000022004.2"/>
</dbReference>
<feature type="compositionally biased region" description="Polar residues" evidence="13">
    <location>
        <begin position="223"/>
        <end position="232"/>
    </location>
</feature>
<dbReference type="InterPro" id="IPR014001">
    <property type="entry name" value="Helicase_ATP-bd"/>
</dbReference>
<feature type="region of interest" description="Disordered" evidence="13">
    <location>
        <begin position="68"/>
        <end position="334"/>
    </location>
</feature>
<dbReference type="InterPro" id="IPR000330">
    <property type="entry name" value="SNF2_N"/>
</dbReference>
<dbReference type="SUPFAM" id="SSF160481">
    <property type="entry name" value="BRK domain-like"/>
    <property type="match status" value="1"/>
</dbReference>
<evidence type="ECO:0000256" key="9">
    <source>
        <dbReference type="ARBA" id="ARBA00023125"/>
    </source>
</evidence>
<evidence type="ECO:0000256" key="1">
    <source>
        <dbReference type="ARBA" id="ARBA00004123"/>
    </source>
</evidence>
<evidence type="ECO:0000313" key="17">
    <source>
        <dbReference type="Ensembl" id="ENSOABP00000049330.2"/>
    </source>
</evidence>
<evidence type="ECO:0008006" key="19">
    <source>
        <dbReference type="Google" id="ProtNLM"/>
    </source>
</evidence>
<evidence type="ECO:0000256" key="6">
    <source>
        <dbReference type="ARBA" id="ARBA00022840"/>
    </source>
</evidence>
<dbReference type="PANTHER" id="PTHR46850:SF1">
    <property type="entry name" value="CHROMODOMAIN-HELICASE-DNA-BINDING PROTEIN 9"/>
    <property type="match status" value="1"/>
</dbReference>
<evidence type="ECO:0000256" key="12">
    <source>
        <dbReference type="ARBA" id="ARBA00049360"/>
    </source>
</evidence>
<feature type="compositionally biased region" description="Low complexity" evidence="13">
    <location>
        <begin position="3352"/>
        <end position="3388"/>
    </location>
</feature>
<keyword evidence="8" id="KW-0805">Transcription regulation</keyword>
<accession>A0A668VBQ0</accession>
<dbReference type="GO" id="GO:0003677">
    <property type="term" value="F:DNA binding"/>
    <property type="evidence" value="ECO:0007669"/>
    <property type="project" value="UniProtKB-KW"/>
</dbReference>
<feature type="compositionally biased region" description="Basic residues" evidence="13">
    <location>
        <begin position="1829"/>
        <end position="1840"/>
    </location>
</feature>
<feature type="compositionally biased region" description="Pro residues" evidence="13">
    <location>
        <begin position="3056"/>
        <end position="3069"/>
    </location>
</feature>
<dbReference type="Pfam" id="PF00176">
    <property type="entry name" value="SNF2-rel_dom"/>
    <property type="match status" value="1"/>
</dbReference>
<keyword evidence="5" id="KW-0378">Hydrolase</keyword>
<feature type="compositionally biased region" description="Low complexity" evidence="13">
    <location>
        <begin position="1785"/>
        <end position="1799"/>
    </location>
</feature>
<reference evidence="17" key="1">
    <citation type="submission" date="2025-08" db="UniProtKB">
        <authorList>
            <consortium name="Ensembl"/>
        </authorList>
    </citation>
    <scope>IDENTIFICATION</scope>
</reference>
<feature type="compositionally biased region" description="Basic and acidic residues" evidence="13">
    <location>
        <begin position="150"/>
        <end position="175"/>
    </location>
</feature>
<evidence type="ECO:0000259" key="16">
    <source>
        <dbReference type="PROSITE" id="PS51194"/>
    </source>
</evidence>
<dbReference type="SUPFAM" id="SSF52540">
    <property type="entry name" value="P-loop containing nucleoside triphosphate hydrolases"/>
    <property type="match status" value="2"/>
</dbReference>
<dbReference type="GO" id="GO:0005634">
    <property type="term" value="C:nucleus"/>
    <property type="evidence" value="ECO:0007669"/>
    <property type="project" value="UniProtKB-SubCell"/>
</dbReference>
<feature type="compositionally biased region" description="Low complexity" evidence="13">
    <location>
        <begin position="1849"/>
        <end position="1859"/>
    </location>
</feature>
<dbReference type="Pfam" id="PF00271">
    <property type="entry name" value="Helicase_C"/>
    <property type="match status" value="1"/>
</dbReference>
<feature type="compositionally biased region" description="Low complexity" evidence="13">
    <location>
        <begin position="3233"/>
        <end position="3248"/>
    </location>
</feature>
<feature type="compositionally biased region" description="Low complexity" evidence="13">
    <location>
        <begin position="2363"/>
        <end position="2379"/>
    </location>
</feature>
<dbReference type="FunFam" id="3.40.50.10810:FF:000003">
    <property type="entry name" value="chromodomain-helicase-DNA-binding protein 8 isoform X4"/>
    <property type="match status" value="1"/>
</dbReference>
<evidence type="ECO:0000256" key="13">
    <source>
        <dbReference type="SAM" id="MobiDB-lite"/>
    </source>
</evidence>
<dbReference type="InterPro" id="IPR016197">
    <property type="entry name" value="Chromo-like_dom_sf"/>
</dbReference>
<evidence type="ECO:0000259" key="15">
    <source>
        <dbReference type="PROSITE" id="PS51192"/>
    </source>
</evidence>
<dbReference type="InterPro" id="IPR056342">
    <property type="entry name" value="HTH_CHD6-9"/>
</dbReference>
<feature type="compositionally biased region" description="Pro residues" evidence="13">
    <location>
        <begin position="2083"/>
        <end position="2093"/>
    </location>
</feature>
<keyword evidence="3" id="KW-0677">Repeat</keyword>
<dbReference type="CDD" id="cd18793">
    <property type="entry name" value="SF2_C_SNF"/>
    <property type="match status" value="1"/>
</dbReference>
<evidence type="ECO:0000256" key="8">
    <source>
        <dbReference type="ARBA" id="ARBA00023015"/>
    </source>
</evidence>
<keyword evidence="4" id="KW-0547">Nucleotide-binding</keyword>
<dbReference type="FunFam" id="3.40.50.300:FF:000015">
    <property type="entry name" value="chromodomain-helicase-DNA-binding protein 9 isoform X1"/>
    <property type="match status" value="1"/>
</dbReference>
<dbReference type="GO" id="GO:0016787">
    <property type="term" value="F:hydrolase activity"/>
    <property type="evidence" value="ECO:0007669"/>
    <property type="project" value="UniProtKB-KW"/>
</dbReference>
<dbReference type="PANTHER" id="PTHR46850">
    <property type="entry name" value="CHROMODOMAIN-HELICASE-DNA-BINDING PROTEIN 9"/>
    <property type="match status" value="1"/>
</dbReference>
<feature type="region of interest" description="Disordered" evidence="13">
    <location>
        <begin position="3480"/>
        <end position="3618"/>
    </location>
</feature>
<dbReference type="RefSeq" id="XP_039467901.1">
    <property type="nucleotide sequence ID" value="XM_039611967.1"/>
</dbReference>
<feature type="region of interest" description="Disordered" evidence="13">
    <location>
        <begin position="3032"/>
        <end position="3083"/>
    </location>
</feature>
<dbReference type="InterPro" id="IPR037259">
    <property type="entry name" value="BRK_sf"/>
</dbReference>
<comment type="similarity">
    <text evidence="2">Belongs to the SNF2/RAD54 helicase family.</text>
</comment>
<dbReference type="PROSITE" id="PS50013">
    <property type="entry name" value="CHROMO_2"/>
    <property type="match status" value="1"/>
</dbReference>
<feature type="compositionally biased region" description="Basic and acidic residues" evidence="13">
    <location>
        <begin position="116"/>
        <end position="143"/>
    </location>
</feature>
<feature type="compositionally biased region" description="Basic residues" evidence="13">
    <location>
        <begin position="1770"/>
        <end position="1784"/>
    </location>
</feature>
<feature type="compositionally biased region" description="Basic and acidic residues" evidence="13">
    <location>
        <begin position="3575"/>
        <end position="3596"/>
    </location>
</feature>
<feature type="compositionally biased region" description="Basic and acidic residues" evidence="13">
    <location>
        <begin position="3499"/>
        <end position="3513"/>
    </location>
</feature>
<evidence type="ECO:0000256" key="5">
    <source>
        <dbReference type="ARBA" id="ARBA00022801"/>
    </source>
</evidence>
<evidence type="ECO:0000256" key="7">
    <source>
        <dbReference type="ARBA" id="ARBA00022853"/>
    </source>
</evidence>
<dbReference type="Pfam" id="PF23078">
    <property type="entry name" value="HTH_CHD6-9"/>
    <property type="match status" value="1"/>
</dbReference>
<dbReference type="InterPro" id="IPR027417">
    <property type="entry name" value="P-loop_NTPase"/>
</dbReference>
<dbReference type="InterPro" id="IPR051493">
    <property type="entry name" value="CHD"/>
</dbReference>
<keyword evidence="9" id="KW-0238">DNA-binding</keyword>
<dbReference type="FunFam" id="2.40.50.40:FF:000001">
    <property type="entry name" value="chromodomain-helicase-DNA-binding protein 8 isoform X4"/>
    <property type="match status" value="1"/>
</dbReference>
<dbReference type="Proteomes" id="UP000472276">
    <property type="component" value="Unassembled WGS sequence"/>
</dbReference>
<dbReference type="PROSITE" id="PS51194">
    <property type="entry name" value="HELICASE_CTER"/>
    <property type="match status" value="1"/>
</dbReference>
<keyword evidence="6" id="KW-0067">ATP-binding</keyword>
<feature type="region of interest" description="Disordered" evidence="13">
    <location>
        <begin position="2014"/>
        <end position="2055"/>
    </location>
</feature>
<evidence type="ECO:0000313" key="18">
    <source>
        <dbReference type="Proteomes" id="UP000472276"/>
    </source>
</evidence>
<feature type="compositionally biased region" description="Basic and acidic residues" evidence="13">
    <location>
        <begin position="2673"/>
        <end position="2684"/>
    </location>
</feature>
<feature type="compositionally biased region" description="Basic residues" evidence="13">
    <location>
        <begin position="106"/>
        <end position="115"/>
    </location>
</feature>
<feature type="region of interest" description="Disordered" evidence="13">
    <location>
        <begin position="1413"/>
        <end position="1485"/>
    </location>
</feature>
<feature type="compositionally biased region" description="Acidic residues" evidence="13">
    <location>
        <begin position="2133"/>
        <end position="2143"/>
    </location>
</feature>
<dbReference type="Gene3D" id="2.40.50.40">
    <property type="match status" value="2"/>
</dbReference>
<feature type="compositionally biased region" description="Basic residues" evidence="13">
    <location>
        <begin position="206"/>
        <end position="215"/>
    </location>
</feature>
<dbReference type="Gene3D" id="3.40.50.10810">
    <property type="entry name" value="Tandem AAA-ATPase domain"/>
    <property type="match status" value="1"/>
</dbReference>
<feature type="compositionally biased region" description="Polar residues" evidence="13">
    <location>
        <begin position="68"/>
        <end position="78"/>
    </location>
</feature>
<evidence type="ECO:0000256" key="10">
    <source>
        <dbReference type="ARBA" id="ARBA00023163"/>
    </source>
</evidence>
<dbReference type="GO" id="GO:0005524">
    <property type="term" value="F:ATP binding"/>
    <property type="evidence" value="ECO:0007669"/>
    <property type="project" value="UniProtKB-KW"/>
</dbReference>
<feature type="compositionally biased region" description="Polar residues" evidence="13">
    <location>
        <begin position="177"/>
        <end position="188"/>
    </location>
</feature>
<feature type="compositionally biased region" description="Low complexity" evidence="13">
    <location>
        <begin position="3527"/>
        <end position="3548"/>
    </location>
</feature>
<dbReference type="GeneID" id="116313730"/>
<dbReference type="InterPro" id="IPR049730">
    <property type="entry name" value="SNF2/RAD54-like_C"/>
</dbReference>
<dbReference type="InterPro" id="IPR000953">
    <property type="entry name" value="Chromo/chromo_shadow_dom"/>
</dbReference>
<feature type="compositionally biased region" description="Basic and acidic residues" evidence="13">
    <location>
        <begin position="2381"/>
        <end position="2393"/>
    </location>
</feature>
<dbReference type="SMART" id="SM00490">
    <property type="entry name" value="HELICc"/>
    <property type="match status" value="1"/>
</dbReference>
<name>A0A668VBQ0_OREAU</name>
<reference evidence="17" key="2">
    <citation type="submission" date="2025-09" db="UniProtKB">
        <authorList>
            <consortium name="Ensembl"/>
        </authorList>
    </citation>
    <scope>IDENTIFICATION</scope>
</reference>
<dbReference type="InterPro" id="IPR001650">
    <property type="entry name" value="Helicase_C-like"/>
</dbReference>
<dbReference type="CDD" id="cd18663">
    <property type="entry name" value="CD2_tandem_CHD5-9_like"/>
    <property type="match status" value="1"/>
</dbReference>
<dbReference type="SMART" id="SM00298">
    <property type="entry name" value="CHROMO"/>
    <property type="match status" value="2"/>
</dbReference>
<dbReference type="Gene3D" id="1.10.10.60">
    <property type="entry name" value="Homeodomain-like"/>
    <property type="match status" value="2"/>
</dbReference>
<proteinExistence type="inferred from homology"/>
<feature type="region of interest" description="Disordered" evidence="13">
    <location>
        <begin position="1770"/>
        <end position="1892"/>
    </location>
</feature>
<dbReference type="Gene3D" id="3.40.50.300">
    <property type="entry name" value="P-loop containing nucleotide triphosphate hydrolases"/>
    <property type="match status" value="1"/>
</dbReference>
<dbReference type="InterPro" id="IPR038718">
    <property type="entry name" value="SNF2-like_sf"/>
</dbReference>
<dbReference type="OMA" id="XEPPEDD"/>
<sequence length="3618" mass="398513">MKILKKDKQQMFTGLLKHTPPQASAAAASSSSSDQNSNAQTTAPTIPRGHLVVGTKDQLRLLTPVGSTVTSNHCTTSGVHAAKHSGGAPRPPSSMSEEDDGGGGGRVKKKRKKKDKREWEKAGVEFEEKESSKPKKRREEKEPIVVSLRKSKEPKEAKQGKERKERRTKGKEGRTESQTVLKNVSGVKTSGAAVSPGPAQIPVKVPGKRGRKPKVKVLPPAPSNQASSTQGVHTKVPGGGHGTQAAHSHGRNHGQANSKTPVPSAPKQRGRKPRDPGAAPVEKKKKGKRRNQELAVQEGVESDDTTSMSAINMGGEDSQDPLDNAKRRSGRQVKRRKYNEDLDFKVVDDDGETIAVLGAGRIAALNATALAWQAEEPPEDEANIIEKILAVKTVKKETSSSEDQAEEIEEFYVKYRNFSYLHCKWATLEELEKDPRIHQKIKRFRTKQAQMKHLFVEPDEDLFNPDYVEVDRVLEVAVTTDTETGEEVTHYLVKWCSLSYEEATWELQEDLDPEKIKEFEEIQKLPADLRHIERPSPEKWQKLERSRDYRNGNQLREYQLEGMNWLLFNWYNRKNCILADEMGLGKTIQSITFLYEIFSMGIRGPFLIIAPLSTITNWEREFRTWTHMNVIVYHGSQISRQMILQYEMFHRDPQGNTIPGVLKFHGLITTFEMIMADCPELKKLHWRCVVIDEAHRLKNRNCKLLEGLKLMNLEHKVLLTGTPLQNSVEELFSLLNFLEPLQFPSESTFLEEFGDLKTDEQVKKLQAILKPMMLRRLKDDVEKNLAPKEETIIEVELTNIQKKYYRAILEKNFSFLSKGANQHNMPNLINTMMELRKCCNHPYLITGAEEKILESFKKSHSPEAPDFQLQAMIQAAGKLVLIDKLLPKLLAGGHKVLVFSQMVRCLDILEDYLIQRRYTYERIDGRVRGNLRQAAIDRFCKPDSDRFVFLLCTRAGGLGINLTAADTCIIFDSDWNPQNDLQAQARCHRIGQSKAVKVYRLITRNSYEREMFDKASLKLGLDKAVLQDINRKGSLNGVQQLSKLEVEDLLKKGAYGALMDEEDEGSKFCEEDIDQILQRRTQTITIQSEGKGSTFAKASFISSGNRTDISLDDPNFWQKWAKIAEVEIDSKSEKESLVIDTPRVRKQTRHYNSFEDDELMEFSELDSDSEERPCRTRRLGERSRRYLRAECFRVEKNLLIFGWGRWKDILNHGRFKWHLTERDMEVICRALLVYCLRHYKGDDKIKSFIWDLITPTKEGQDQALVNHSGLSAPVPRGRKGKKLKNQLNVTEVKNADWLVHCNPEVVLQDESYKKHLKQHCNKVLLRVRMLYYLKVEVLGEAATQALEGVPASKLEVPLPDIDYIEIPVSWWDAEADKSLLIGVHKHGYERYNAMRADPDLCFLERVGMPDVTALSSEQGGGEVASDIADSASKTEETKDDPESKPDGGEDRDESSKGEETCSSTDTSDKPDSTGPDSQMSGDLCTQDGTLVTTTTTGTGTGVAALHVVQARPLWPTGPALTARLRRLITAYQRFTLRREPLLRHDFMLHDGLVGMGIGGAGAAHSHHAGGPLAWQLGEDLRRCSVVATEPDPLFLEWQRRWTRREQADFYRTVSSFGVVYDPERKAFDWSQFRALARLERKTDESLERYFNSFVNMCRTACKLPPRKEEGLVDPAVIVEPLTEERAARTLYRIELLRKIREQVLRHPLLSARLQLCRPSLYLPVWWESGKHDRDLLIGAARHGLSRTDFYILNDPQLSFLEAHRNYVRGHPAHLHPQSHHHPHHTGLATHPGISSSSSSHPQLPHPHCCLYDSGLGRHSPQPPEYPHQSSHHHHHHHHSQHPIPPSAPSPSSSSSSSSHPHLHPPPLDAHDSASPSLGIVPGPRGDFLDCPPLDETLELGSLQHDTMSADSLHGGKVSKDALNGFPFNSAAGGQSMLNSYGVGGTDLDSKLRSDVLVGEQGSSEETGLMAPSVELDQLQAPWDSTDHTSPAHHMFNESDPILGPSTLETGFLEEEDEEAQGGDRGGEEGGTLEECLGLPPSSPPSHPSAGDSVEPLSSSYMLFKDIGVNEEPSADQTDLSASPPLPYVPPPPLSLSDITAHEPQDGLGHSDVSESLTNPVEDGDDREESTGFEFDDKEEEEVEDLSRHTLEQNAEKQRGKHLEGEECNPNQGADQRLGVLNPPMEVPELEGIESESALGEQGERKEVFIQMSQDLEGRFDQAEHKKDSPQDVHSYLGKLEQEGSLSIEEPTEEVEGLILYQTVEERSIENSLDTEALMCNTTEEFVQMKGIPKKSRQSSLMGHTDLADQVDEISEGQEDNVSPFDVPVVQPCDEEEEKGLKQLDAKTNEMELGSIYSQFGQLSCPSVSVSSPTQPSNSTEATRESNSKEEAKNEVSMVHCKGSDEDLNLPDGSRDYKNNALKFSLDQDSKDNLLDQNEIKMGSTLAVNNIDTKPSDLKFSHLPDGDGEEKSEQLVLPVKIEDTKTETIEDVCPDSSEVKHTSFFSYPVKSEGLVTKAEQLEYPIKPETLETKPEDLSFPMKPEHLDTKPEFLQFVAYAGGSEVKSEVKPLALGFSAYPESPKLKTEAKPEDLRLAAFPETAAIKPEAKAEGLGFTSYPESSEIKPEAKPEVLGFTALSEVKTETKHEMLEADSTVLTPKLEQNDGLVETSESAELKGQVKEERPSTPVPVVEGFSASPRFAAPISVCEIPDSLHETREPTIAQLLQEKALYSFSEWPKDRVIINRLDSICHAILKGKWPSSSEQYDSPAALAANSCLANSLAQHHQHRAGFLSTTASGSVPTQARVQQANPALGFSIPPPLTRLPKYMPRGGACGRGAWRLTSLPLLQERLVAPPFLPELKRAGGRRSFDYEAAAAAAAKVLAGKSASSCHTAVTTSSSSDKAPVVAPPSHRTGAMLINGWQEAAIDLTKSSGEISTTSSIGANEAAPGISHLNAGAGSSHKIPPPPPITAPLPGPVGIDMAGILQAGLIHPVTGQIVNGSLRGDDSMRRRRGRRRNVEALYSEFTKSRGLHLPESQGRVEVISHSSVSSSTSSPSPSPSERPAGPPTPSSSSTPTPTQTPPQPEIVAIDREAAGKGLIEWLRQNPGYTMDLPAFAHSGAGLLHGFVERPKQRRHRCKDPTKLDINSLTGEERVPVVHRGTGRRLGGAMAPAIKELSRWLDANSEYYVAPDWADVVKHSGFLPEGKFSRILTEPVNKDPSSRRRGRRPRSEMPKPLLSVSDSSSPGLGPPLFMNGGLIGSMDSMVAMQNLRSGIPGIPISGIMAAGFPHGFPAAVSAGGAGGSAEDAKNGLSMLPMMLHGIPHPHGAAIPQHALFSVGTMMAHTPPPPSPHPSSSSSTSSSSSASAVKVTTTTAPSATEAASPSSTTPAEREGTAPAAGGEKDRTREEKGAAEANKRPVAAEAAAIITSTTRAHLSSAHLGAGTGSHLTFNPFLIPGMSHGLLYPHMFLPHGGIMALPAMPPGAVDGSPGSPKRRKKRGREEGEREEEREKAATGDGEERESTDKAGGTSHPGTSSSPSIPSTSASDPDPTPTDELQTGQGNAEGGSSEPQEPDSNDHTEGATEDDEKRSEETGEEAKEEEEEKQDTEEQRQVEQEDA</sequence>
<dbReference type="RefSeq" id="XP_039467900.1">
    <property type="nucleotide sequence ID" value="XM_039611966.1"/>
</dbReference>
<evidence type="ECO:0000256" key="4">
    <source>
        <dbReference type="ARBA" id="ARBA00022741"/>
    </source>
</evidence>
<feature type="compositionally biased region" description="Basic and acidic residues" evidence="13">
    <location>
        <begin position="3607"/>
        <end position="3618"/>
    </location>
</feature>
<keyword evidence="11" id="KW-0539">Nucleus</keyword>
<feature type="region of interest" description="Disordered" evidence="13">
    <location>
        <begin position="1"/>
        <end position="52"/>
    </location>
</feature>
<dbReference type="InterPro" id="IPR023780">
    <property type="entry name" value="Chromo_domain"/>
</dbReference>
<dbReference type="InterPro" id="IPR006576">
    <property type="entry name" value="BRK_domain"/>
</dbReference>
<keyword evidence="10" id="KW-0804">Transcription</keyword>
<feature type="compositionally biased region" description="Low complexity" evidence="13">
    <location>
        <begin position="3044"/>
        <end position="3055"/>
    </location>
</feature>
<comment type="subcellular location">
    <subcellularLocation>
        <location evidence="1">Nucleus</location>
    </subcellularLocation>
</comment>
<feature type="compositionally biased region" description="Acidic residues" evidence="13">
    <location>
        <begin position="2308"/>
        <end position="2318"/>
    </location>
</feature>
<feature type="region of interest" description="Disordered" evidence="13">
    <location>
        <begin position="3339"/>
        <end position="3419"/>
    </location>
</feature>
<dbReference type="SUPFAM" id="SSF54160">
    <property type="entry name" value="Chromo domain-like"/>
    <property type="match status" value="2"/>
</dbReference>
<evidence type="ECO:0000256" key="2">
    <source>
        <dbReference type="ARBA" id="ARBA00007025"/>
    </source>
</evidence>
<keyword evidence="18" id="KW-1185">Reference proteome</keyword>
<gene>
    <name evidence="17" type="primary">CHD6</name>
</gene>
<dbReference type="Gene3D" id="3.40.5.120">
    <property type="match status" value="2"/>
</dbReference>
<feature type="region of interest" description="Disordered" evidence="13">
    <location>
        <begin position="2291"/>
        <end position="2346"/>
    </location>
</feature>
<dbReference type="CDD" id="cd18668">
    <property type="entry name" value="CD1_tandem_CHD5-9_like"/>
    <property type="match status" value="1"/>
</dbReference>
<feature type="compositionally biased region" description="Basic and acidic residues" evidence="13">
    <location>
        <begin position="1432"/>
        <end position="1459"/>
    </location>
</feature>
<feature type="region of interest" description="Disordered" evidence="13">
    <location>
        <begin position="3212"/>
        <end position="3248"/>
    </location>
</feature>
<feature type="compositionally biased region" description="Basic and acidic residues" evidence="13">
    <location>
        <begin position="3400"/>
        <end position="3416"/>
    </location>
</feature>
<feature type="compositionally biased region" description="Basic and acidic residues" evidence="13">
    <location>
        <begin position="2144"/>
        <end position="2164"/>
    </location>
</feature>
<dbReference type="Pfam" id="PF07533">
    <property type="entry name" value="BRK"/>
    <property type="match status" value="1"/>
</dbReference>
<evidence type="ECO:0000256" key="3">
    <source>
        <dbReference type="ARBA" id="ARBA00022737"/>
    </source>
</evidence>
<feature type="compositionally biased region" description="Low complexity" evidence="13">
    <location>
        <begin position="23"/>
        <end position="33"/>
    </location>
</feature>
<dbReference type="Pfam" id="PF00385">
    <property type="entry name" value="Chromo"/>
    <property type="match status" value="2"/>
</dbReference>
<comment type="catalytic activity">
    <reaction evidence="12">
        <text>ATP + H2O = ADP + phosphate + H(+)</text>
        <dbReference type="Rhea" id="RHEA:13065"/>
        <dbReference type="ChEBI" id="CHEBI:15377"/>
        <dbReference type="ChEBI" id="CHEBI:15378"/>
        <dbReference type="ChEBI" id="CHEBI:30616"/>
        <dbReference type="ChEBI" id="CHEBI:43474"/>
        <dbReference type="ChEBI" id="CHEBI:456216"/>
    </reaction>
</comment>
<feature type="domain" description="Chromo" evidence="14">
    <location>
        <begin position="468"/>
        <end position="521"/>
    </location>
</feature>
<evidence type="ECO:0000256" key="11">
    <source>
        <dbReference type="ARBA" id="ARBA00023242"/>
    </source>
</evidence>
<dbReference type="GO" id="GO:0006325">
    <property type="term" value="P:chromatin organization"/>
    <property type="evidence" value="ECO:0007669"/>
    <property type="project" value="UniProtKB-KW"/>
</dbReference>